<proteinExistence type="predicted"/>
<evidence type="ECO:0000313" key="2">
    <source>
        <dbReference type="EMBL" id="TDT46147.1"/>
    </source>
</evidence>
<dbReference type="EMBL" id="SOAY01000010">
    <property type="protein sequence ID" value="TDT46147.1"/>
    <property type="molecule type" value="Genomic_DNA"/>
</dbReference>
<sequence>MGLFYFYTMQSFIQDVVLDVLKNNPDTGKVVFILPSKRAGVFLKKILSKSLTQTVLAPEIYSIEDFIEKVSNLVTANTTTQLFELYNAYLKVGDYEKESFDSFLKWGQILLQDFNEVDRYLVDASSLYQNVAAIQEVNHWSLNPDNSEMIENYLHFWRYLEDIYKQFNGRLLEQGLGHQGLIYKTSVSELPNYLENTNKKHIFLGFNALNTAESILIQTILEKTDADIYWDIDPYFLQDNIHDAGFFIRNYQSTWNVLKGKPLAGLTNYYNTKKNIEIIGVPKNISQVNYVGDLLYKIQNESPDALRNAAIVLGNEELLNPLLNSIPENIPATNITMGQKLAATTLASFFTNLIEFHEQKTEKGWFYKHLLNLLTHSYAVLLFDANEVSTDSLISKIKTNNWSYITNTQIRELLPENAAINLLFEDVKNNPNRLIDNFLALIEALRVIDLVKENSLLLEQLYKFFTLFNQLKDLCKSFTYINNLKSLKHLFSQLLSSETLDFQGNPIEGIQIMGMLESRLLDFETIIITSVNEGVLPSGKSNNSFIPYDLKIKNGLPTYKEKDAVYTYHFYRLLQRAKNVYILYNTEPDALEGGERSRLITQLLTDDNRSDIKSFIATPTIQPITNEIQQVEKTPSLVALIQDKARKGFSPSSLSNYIRNPIDFYKQNLLNINEVLQVEETLAPNTFGTIVHDSLEALYTPLIGKPLTVYLLNGIRKGIPTIVAQNFEKTFKDGNISSGKNYISFHVILKYIQTFIDVEIKELADHSITIIALEQSLSVPLEVAGLDFPILLKGKLDRVDEYDGITRIIDYKTGKVERRNVEIVEWDILTEEYQYSKAFQLLCYGLMFSKTHPAENLSIQAGIISLKNFAEGTLLFAQKESARATTKNHIITNEVISDFEQILGQLITEICNADIAFTEKEV</sequence>
<dbReference type="SUPFAM" id="SSF52540">
    <property type="entry name" value="P-loop containing nucleoside triphosphate hydrolases"/>
    <property type="match status" value="1"/>
</dbReference>
<reference evidence="2 3" key="1">
    <citation type="submission" date="2019-03" db="EMBL/GenBank/DDBJ databases">
        <title>Genomic Encyclopedia of Archaeal and Bacterial Type Strains, Phase II (KMG-II): from individual species to whole genera.</title>
        <authorList>
            <person name="Goeker M."/>
        </authorList>
    </citation>
    <scope>NUCLEOTIDE SEQUENCE [LARGE SCALE GENOMIC DNA]</scope>
    <source>
        <strain evidence="2 3">DSM 25233</strain>
    </source>
</reference>
<dbReference type="InterPro" id="IPR011335">
    <property type="entry name" value="Restrct_endonuc-II-like"/>
</dbReference>
<name>A0A4R7K4L4_9FLAO</name>
<evidence type="ECO:0000259" key="1">
    <source>
        <dbReference type="Pfam" id="PF12705"/>
    </source>
</evidence>
<protein>
    <submittedName>
        <fullName evidence="2">PD-(D/E)XK nuclease superfamily protein</fullName>
    </submittedName>
</protein>
<feature type="domain" description="PD-(D/E)XK endonuclease-like" evidence="1">
    <location>
        <begin position="649"/>
        <end position="919"/>
    </location>
</feature>
<dbReference type="AlphaFoldDB" id="A0A4R7K4L4"/>
<organism evidence="2 3">
    <name type="scientific">Maribacter spongiicola</name>
    <dbReference type="NCBI Taxonomy" id="1206753"/>
    <lineage>
        <taxon>Bacteria</taxon>
        <taxon>Pseudomonadati</taxon>
        <taxon>Bacteroidota</taxon>
        <taxon>Flavobacteriia</taxon>
        <taxon>Flavobacteriales</taxon>
        <taxon>Flavobacteriaceae</taxon>
        <taxon>Maribacter</taxon>
    </lineage>
</organism>
<dbReference type="SUPFAM" id="SSF52980">
    <property type="entry name" value="Restriction endonuclease-like"/>
    <property type="match status" value="1"/>
</dbReference>
<dbReference type="Pfam" id="PF12705">
    <property type="entry name" value="PDDEXK_1"/>
    <property type="match status" value="1"/>
</dbReference>
<dbReference type="InterPro" id="IPR011604">
    <property type="entry name" value="PDDEXK-like_dom_sf"/>
</dbReference>
<evidence type="ECO:0000313" key="3">
    <source>
        <dbReference type="Proteomes" id="UP000294749"/>
    </source>
</evidence>
<gene>
    <name evidence="2" type="ORF">CLV90_0190</name>
</gene>
<accession>A0A4R7K4L4</accession>
<dbReference type="InterPro" id="IPR027417">
    <property type="entry name" value="P-loop_NTPase"/>
</dbReference>
<keyword evidence="3" id="KW-1185">Reference proteome</keyword>
<dbReference type="Gene3D" id="3.90.320.10">
    <property type="match status" value="1"/>
</dbReference>
<dbReference type="Proteomes" id="UP000294749">
    <property type="component" value="Unassembled WGS sequence"/>
</dbReference>
<dbReference type="InterPro" id="IPR038726">
    <property type="entry name" value="PDDEXK_AddAB-type"/>
</dbReference>
<comment type="caution">
    <text evidence="2">The sequence shown here is derived from an EMBL/GenBank/DDBJ whole genome shotgun (WGS) entry which is preliminary data.</text>
</comment>